<keyword evidence="3" id="KW-1185">Reference proteome</keyword>
<dbReference type="OrthoDB" id="1414895at2"/>
<dbReference type="EMBL" id="JACIES010000011">
    <property type="protein sequence ID" value="MBB4027646.1"/>
    <property type="molecule type" value="Genomic_DNA"/>
</dbReference>
<accession>A0A7W6HZ20</accession>
<reference evidence="2 3" key="1">
    <citation type="submission" date="2020-08" db="EMBL/GenBank/DDBJ databases">
        <title>Genomic Encyclopedia of Type Strains, Phase IV (KMG-IV): sequencing the most valuable type-strain genomes for metagenomic binning, comparative biology and taxonomic classification.</title>
        <authorList>
            <person name="Goeker M."/>
        </authorList>
    </citation>
    <scope>NUCLEOTIDE SEQUENCE [LARGE SCALE GENOMIC DNA]</scope>
    <source>
        <strain evidence="2 3">DSM 105721</strain>
    </source>
</reference>
<dbReference type="GeneID" id="93101409"/>
<feature type="coiled-coil region" evidence="1">
    <location>
        <begin position="282"/>
        <end position="376"/>
    </location>
</feature>
<sequence length="604" mass="66455">MGIIDKESAMNLALGVSTTNPSDEESVLLMSLGGIEDNKKELERLRVIYQKFADDLKAIQDKANREIMELQVTQLRTSVEGEIVRIRESMTIVRNEETASIEALRDKMLKLPQGWEVIWAVVGQLTTKNTEDLITTLKKEVEQLALAGKLTADTKKELLEKLNKVVLPVEDEGPFKRLKDSMSDLFRSMGSGVEMTKGKWEKLGKSLGECSAIATQALSGISQIGGAFGMSKEAQATFDQVSGMVSGMGNMAKGLVSGDVSCIISGGVGMITSATKLFDFKTKKADKEIKKHAENLKKLKTEYDGLARAASQALGTEEYETKVDQIANLEKQKIEVEGQLRAEDSKKRKKKDKGKIEEYKKAITSLENQIADSKQNIIDELMTTDLKSFASQLGSTLVDAFSQGTEGIDAIMQGKVDTLIKNMLAKQLSMKLIQKSLQPVFDAAERFTAEESEEGVNFSTGEIRQIKGLLESSMSSISAQSKEWVQMMTDMGLVVNKDMSSRVQEVTGQLQAAMTEGTASQLVGLWNMTASDVRAIRDWLLTGTVTVPESPFNMTQMIELQNEIAVNTRVTAQSTTATMHELGRVNQHLESIDRNTRGYAGRGR</sequence>
<comment type="caution">
    <text evidence="2">The sequence shown here is derived from an EMBL/GenBank/DDBJ whole genome shotgun (WGS) entry which is preliminary data.</text>
</comment>
<gene>
    <name evidence="2" type="ORF">GGR14_003460</name>
</gene>
<protein>
    <submittedName>
        <fullName evidence="2">Uncharacterized protein</fullName>
    </submittedName>
</protein>
<evidence type="ECO:0000256" key="1">
    <source>
        <dbReference type="SAM" id="Coils"/>
    </source>
</evidence>
<evidence type="ECO:0000313" key="2">
    <source>
        <dbReference type="EMBL" id="MBB4027646.1"/>
    </source>
</evidence>
<organism evidence="2 3">
    <name type="scientific">Butyricimonas faecihominis</name>
    <dbReference type="NCBI Taxonomy" id="1472416"/>
    <lineage>
        <taxon>Bacteria</taxon>
        <taxon>Pseudomonadati</taxon>
        <taxon>Bacteroidota</taxon>
        <taxon>Bacteroidia</taxon>
        <taxon>Bacteroidales</taxon>
        <taxon>Odoribacteraceae</taxon>
        <taxon>Butyricimonas</taxon>
    </lineage>
</organism>
<evidence type="ECO:0000313" key="3">
    <source>
        <dbReference type="Proteomes" id="UP000546007"/>
    </source>
</evidence>
<keyword evidence="1" id="KW-0175">Coiled coil</keyword>
<dbReference type="RefSeq" id="WP_124318373.1">
    <property type="nucleotide sequence ID" value="NZ_AP028155.1"/>
</dbReference>
<dbReference type="AlphaFoldDB" id="A0A7W6HZ20"/>
<name>A0A7W6HZ20_9BACT</name>
<dbReference type="Proteomes" id="UP000546007">
    <property type="component" value="Unassembled WGS sequence"/>
</dbReference>
<proteinExistence type="predicted"/>